<evidence type="ECO:0000313" key="3">
    <source>
        <dbReference type="Proteomes" id="UP000272015"/>
    </source>
</evidence>
<accession>A0A3A5MP74</accession>
<evidence type="ECO:0000313" key="2">
    <source>
        <dbReference type="EMBL" id="RJT87304.1"/>
    </source>
</evidence>
<dbReference type="EMBL" id="QZVS01000090">
    <property type="protein sequence ID" value="RJT87304.1"/>
    <property type="molecule type" value="Genomic_DNA"/>
</dbReference>
<dbReference type="Proteomes" id="UP000272015">
    <property type="component" value="Unassembled WGS sequence"/>
</dbReference>
<sequence>METLPAAALVLALIGASTALGLVWRARQGRVRAAGGSEVIRPADVDASVAFGDRATLLQFSTEFCARCPGTRRLLGEAADARPGVTHVDVDLTHRADLATRFNILQTPTTLILDGTGRVRARVGGAPHRSEIARQLDELTVDARPPAPLSPLRSRNVPSR</sequence>
<dbReference type="RefSeq" id="WP_119975449.1">
    <property type="nucleotide sequence ID" value="NZ_JBHSQA010000003.1"/>
</dbReference>
<gene>
    <name evidence="2" type="ORF">D6T64_14785</name>
</gene>
<dbReference type="InterPro" id="IPR013766">
    <property type="entry name" value="Thioredoxin_domain"/>
</dbReference>
<name>A0A3A5MP74_9MICO</name>
<comment type="caution">
    <text evidence="2">The sequence shown here is derived from an EMBL/GenBank/DDBJ whole genome shotgun (WGS) entry which is preliminary data.</text>
</comment>
<dbReference type="InterPro" id="IPR036249">
    <property type="entry name" value="Thioredoxin-like_sf"/>
</dbReference>
<dbReference type="CDD" id="cd02947">
    <property type="entry name" value="TRX_family"/>
    <property type="match status" value="1"/>
</dbReference>
<dbReference type="Pfam" id="PF00085">
    <property type="entry name" value="Thioredoxin"/>
    <property type="match status" value="1"/>
</dbReference>
<reference evidence="2 3" key="1">
    <citation type="submission" date="2018-09" db="EMBL/GenBank/DDBJ databases">
        <title>Novel species of Cryobacterium.</title>
        <authorList>
            <person name="Liu Q."/>
            <person name="Xin Y.-H."/>
        </authorList>
    </citation>
    <scope>NUCLEOTIDE SEQUENCE [LARGE SCALE GENOMIC DNA]</scope>
    <source>
        <strain evidence="2 3">Hh39</strain>
    </source>
</reference>
<keyword evidence="3" id="KW-1185">Reference proteome</keyword>
<proteinExistence type="predicted"/>
<dbReference type="OrthoDB" id="1495530at2"/>
<organism evidence="2 3">
    <name type="scientific">Cryobacterium melibiosiphilum</name>
    <dbReference type="NCBI Taxonomy" id="995039"/>
    <lineage>
        <taxon>Bacteria</taxon>
        <taxon>Bacillati</taxon>
        <taxon>Actinomycetota</taxon>
        <taxon>Actinomycetes</taxon>
        <taxon>Micrococcales</taxon>
        <taxon>Microbacteriaceae</taxon>
        <taxon>Cryobacterium</taxon>
    </lineage>
</organism>
<dbReference type="SUPFAM" id="SSF52833">
    <property type="entry name" value="Thioredoxin-like"/>
    <property type="match status" value="1"/>
</dbReference>
<evidence type="ECO:0000259" key="1">
    <source>
        <dbReference type="Pfam" id="PF00085"/>
    </source>
</evidence>
<protein>
    <submittedName>
        <fullName evidence="2">Thioredoxin</fullName>
    </submittedName>
</protein>
<feature type="domain" description="Thioredoxin" evidence="1">
    <location>
        <begin position="43"/>
        <end position="137"/>
    </location>
</feature>
<dbReference type="Gene3D" id="3.40.30.10">
    <property type="entry name" value="Glutaredoxin"/>
    <property type="match status" value="1"/>
</dbReference>
<dbReference type="AlphaFoldDB" id="A0A3A5MP74"/>